<proteinExistence type="predicted"/>
<gene>
    <name evidence="1" type="ORF">S03H2_44272</name>
</gene>
<dbReference type="AlphaFoldDB" id="X1I067"/>
<feature type="non-terminal residue" evidence="1">
    <location>
        <position position="127"/>
    </location>
</feature>
<dbReference type="EMBL" id="BARU01027671">
    <property type="protein sequence ID" value="GAH75806.1"/>
    <property type="molecule type" value="Genomic_DNA"/>
</dbReference>
<organism evidence="1">
    <name type="scientific">marine sediment metagenome</name>
    <dbReference type="NCBI Taxonomy" id="412755"/>
    <lineage>
        <taxon>unclassified sequences</taxon>
        <taxon>metagenomes</taxon>
        <taxon>ecological metagenomes</taxon>
    </lineage>
</organism>
<accession>X1I067</accession>
<reference evidence="1" key="1">
    <citation type="journal article" date="2014" name="Front. Microbiol.">
        <title>High frequency of phylogenetically diverse reductive dehalogenase-homologous genes in deep subseafloor sedimentary metagenomes.</title>
        <authorList>
            <person name="Kawai M."/>
            <person name="Futagami T."/>
            <person name="Toyoda A."/>
            <person name="Takaki Y."/>
            <person name="Nishi S."/>
            <person name="Hori S."/>
            <person name="Arai W."/>
            <person name="Tsubouchi T."/>
            <person name="Morono Y."/>
            <person name="Uchiyama I."/>
            <person name="Ito T."/>
            <person name="Fujiyama A."/>
            <person name="Inagaki F."/>
            <person name="Takami H."/>
        </authorList>
    </citation>
    <scope>NUCLEOTIDE SEQUENCE</scope>
    <source>
        <strain evidence="1">Expedition CK06-06</strain>
    </source>
</reference>
<comment type="caution">
    <text evidence="1">The sequence shown here is derived from an EMBL/GenBank/DDBJ whole genome shotgun (WGS) entry which is preliminary data.</text>
</comment>
<name>X1I067_9ZZZZ</name>
<evidence type="ECO:0000313" key="1">
    <source>
        <dbReference type="EMBL" id="GAH75806.1"/>
    </source>
</evidence>
<sequence length="127" mass="14010">MVEFSVAAAGGSRAEFRFSVAGHMVLVAGSRHLEVDGRTCRDLLEGLHLAGFHFFVGCARGVDKSFRRALAQSPFREEGFVACAFQSRALRERSRGLYAQLVVPEGLAPAAALRRRTLWMVRRCSLV</sequence>
<protein>
    <submittedName>
        <fullName evidence="1">Uncharacterized protein</fullName>
    </submittedName>
</protein>